<dbReference type="EMBL" id="JBJUIK010000009">
    <property type="protein sequence ID" value="KAL3517797.1"/>
    <property type="molecule type" value="Genomic_DNA"/>
</dbReference>
<dbReference type="InterPro" id="IPR005607">
    <property type="entry name" value="BSD_dom"/>
</dbReference>
<dbReference type="PANTHER" id="PTHR31923:SF3">
    <property type="entry name" value="BSD DOMAIN-CONTAINING PROTEIN"/>
    <property type="match status" value="1"/>
</dbReference>
<sequence>MEVYSWMKRSLSRTQKFSLPNSTNNNNHNTKKDEEQFYGITNELIEFVKSFSIDTFKNSSRTDVEEGGIRAAPGNVRNDLSEWQERHALLILSKVKELSQLRFRLCPRILKEQEFWRLYFKLVWSYVSEYELQAIRLEKIKQMRMDNEPEAEFDGYEVEMSEAKPAIPMGSAVSWENDSVLKESSSS</sequence>
<dbReference type="PROSITE" id="PS50858">
    <property type="entry name" value="BSD"/>
    <property type="match status" value="1"/>
</dbReference>
<feature type="domain" description="BSD" evidence="1">
    <location>
        <begin position="82"/>
        <end position="127"/>
    </location>
</feature>
<organism evidence="2 3">
    <name type="scientific">Cinchona calisaya</name>
    <dbReference type="NCBI Taxonomy" id="153742"/>
    <lineage>
        <taxon>Eukaryota</taxon>
        <taxon>Viridiplantae</taxon>
        <taxon>Streptophyta</taxon>
        <taxon>Embryophyta</taxon>
        <taxon>Tracheophyta</taxon>
        <taxon>Spermatophyta</taxon>
        <taxon>Magnoliopsida</taxon>
        <taxon>eudicotyledons</taxon>
        <taxon>Gunneridae</taxon>
        <taxon>Pentapetalae</taxon>
        <taxon>asterids</taxon>
        <taxon>lamiids</taxon>
        <taxon>Gentianales</taxon>
        <taxon>Rubiaceae</taxon>
        <taxon>Cinchonoideae</taxon>
        <taxon>Cinchoneae</taxon>
        <taxon>Cinchona</taxon>
    </lineage>
</organism>
<name>A0ABD2ZE99_9GENT</name>
<proteinExistence type="predicted"/>
<dbReference type="Gene3D" id="1.10.3970.10">
    <property type="entry name" value="BSD domain"/>
    <property type="match status" value="1"/>
</dbReference>
<dbReference type="AlphaFoldDB" id="A0ABD2ZE99"/>
<dbReference type="InterPro" id="IPR035925">
    <property type="entry name" value="BSD_dom_sf"/>
</dbReference>
<accession>A0ABD2ZE99</accession>
<dbReference type="SUPFAM" id="SSF140383">
    <property type="entry name" value="BSD domain-like"/>
    <property type="match status" value="1"/>
</dbReference>
<gene>
    <name evidence="2" type="ORF">ACH5RR_020386</name>
</gene>
<comment type="caution">
    <text evidence="2">The sequence shown here is derived from an EMBL/GenBank/DDBJ whole genome shotgun (WGS) entry which is preliminary data.</text>
</comment>
<evidence type="ECO:0000313" key="3">
    <source>
        <dbReference type="Proteomes" id="UP001630127"/>
    </source>
</evidence>
<reference evidence="2 3" key="1">
    <citation type="submission" date="2024-11" db="EMBL/GenBank/DDBJ databases">
        <title>A near-complete genome assembly of Cinchona calisaya.</title>
        <authorList>
            <person name="Lian D.C."/>
            <person name="Zhao X.W."/>
            <person name="Wei L."/>
        </authorList>
    </citation>
    <scope>NUCLEOTIDE SEQUENCE [LARGE SCALE GENOMIC DNA]</scope>
    <source>
        <tissue evidence="2">Nenye</tissue>
    </source>
</reference>
<dbReference type="PANTHER" id="PTHR31923">
    <property type="entry name" value="BSD DOMAIN-CONTAINING PROTEIN"/>
    <property type="match status" value="1"/>
</dbReference>
<protein>
    <recommendedName>
        <fullName evidence="1">BSD domain-containing protein</fullName>
    </recommendedName>
</protein>
<dbReference type="Pfam" id="PF03909">
    <property type="entry name" value="BSD"/>
    <property type="match status" value="1"/>
</dbReference>
<dbReference type="SMART" id="SM00751">
    <property type="entry name" value="BSD"/>
    <property type="match status" value="1"/>
</dbReference>
<evidence type="ECO:0000313" key="2">
    <source>
        <dbReference type="EMBL" id="KAL3517797.1"/>
    </source>
</evidence>
<dbReference type="Proteomes" id="UP001630127">
    <property type="component" value="Unassembled WGS sequence"/>
</dbReference>
<evidence type="ECO:0000259" key="1">
    <source>
        <dbReference type="PROSITE" id="PS50858"/>
    </source>
</evidence>
<keyword evidence="3" id="KW-1185">Reference proteome</keyword>